<accession>A0ABM7NRQ1</accession>
<dbReference type="EMBL" id="AP024483">
    <property type="protein sequence ID" value="BCS82845.1"/>
    <property type="molecule type" value="Genomic_DNA"/>
</dbReference>
<proteinExistence type="predicted"/>
<evidence type="ECO:0000313" key="2">
    <source>
        <dbReference type="Proteomes" id="UP001321479"/>
    </source>
</evidence>
<organism evidence="1 2">
    <name type="scientific">Cotonvirus japonicus</name>
    <dbReference type="NCBI Taxonomy" id="2811091"/>
    <lineage>
        <taxon>Viruses</taxon>
        <taxon>Varidnaviria</taxon>
        <taxon>Bamfordvirae</taxon>
        <taxon>Nucleocytoviricota</taxon>
        <taxon>Megaviricetes</taxon>
        <taxon>Imitervirales</taxon>
        <taxon>Mimiviridae</taxon>
        <taxon>Megamimivirinae</taxon>
        <taxon>Cotonvirus</taxon>
        <taxon>Cotonvirus japonicum</taxon>
    </lineage>
</organism>
<dbReference type="RefSeq" id="YP_010841453.1">
    <property type="nucleotide sequence ID" value="NC_079139.1"/>
</dbReference>
<dbReference type="GeneID" id="80558050"/>
<protein>
    <submittedName>
        <fullName evidence="1">Uncharacterized protein</fullName>
    </submittedName>
</protein>
<sequence>MGNIFVKIWNINDPMSEFNTDPVICANCKEIALYRCSIKYNNDTDNDTELYSKFPMMENYWYGTDYSSTENIYNFIACDKCVGDHKKIFVHYPNGWRENAKYRIQYEPAVLEWFIN</sequence>
<evidence type="ECO:0000313" key="1">
    <source>
        <dbReference type="EMBL" id="BCS82845.1"/>
    </source>
</evidence>
<dbReference type="Proteomes" id="UP001321479">
    <property type="component" value="Segment"/>
</dbReference>
<reference evidence="1 2" key="1">
    <citation type="submission" date="2021-02" db="EMBL/GenBank/DDBJ databases">
        <title>Cotonvirus japonicus, which uses Golgi apparatus of host cells for its virion factory, phylogenetically links tailed tupanvirus and icosahedral mimivirus.</title>
        <authorList>
            <person name="Takahashi H."/>
            <person name="Fukaya S."/>
            <person name="Song C."/>
            <person name="Murata K."/>
            <person name="Takemura M."/>
        </authorList>
    </citation>
    <scope>NUCLEOTIDE SEQUENCE [LARGE SCALE GENOMIC DNA]</scope>
</reference>
<name>A0ABM7NRQ1_9VIRU</name>
<keyword evidence="2" id="KW-1185">Reference proteome</keyword>